<evidence type="ECO:0000313" key="2">
    <source>
        <dbReference type="EMBL" id="GGZ99446.1"/>
    </source>
</evidence>
<proteinExistence type="predicted"/>
<protein>
    <submittedName>
        <fullName evidence="2">Uncharacterized protein</fullName>
    </submittedName>
</protein>
<reference evidence="2" key="2">
    <citation type="submission" date="2020-09" db="EMBL/GenBank/DDBJ databases">
        <authorList>
            <person name="Sun Q."/>
            <person name="Ohkuma M."/>
        </authorList>
    </citation>
    <scope>NUCLEOTIDE SEQUENCE</scope>
    <source>
        <strain evidence="2">JCM 4834</strain>
    </source>
</reference>
<gene>
    <name evidence="2" type="ORF">GCM10010371_68600</name>
</gene>
<comment type="caution">
    <text evidence="2">The sequence shown here is derived from an EMBL/GenBank/DDBJ whole genome shotgun (WGS) entry which is preliminary data.</text>
</comment>
<evidence type="ECO:0000313" key="3">
    <source>
        <dbReference type="Proteomes" id="UP000634660"/>
    </source>
</evidence>
<evidence type="ECO:0000256" key="1">
    <source>
        <dbReference type="SAM" id="MobiDB-lite"/>
    </source>
</evidence>
<feature type="region of interest" description="Disordered" evidence="1">
    <location>
        <begin position="79"/>
        <end position="100"/>
    </location>
</feature>
<organism evidence="2 3">
    <name type="scientific">Streptomyces subrutilus</name>
    <dbReference type="NCBI Taxonomy" id="36818"/>
    <lineage>
        <taxon>Bacteria</taxon>
        <taxon>Bacillati</taxon>
        <taxon>Actinomycetota</taxon>
        <taxon>Actinomycetes</taxon>
        <taxon>Kitasatosporales</taxon>
        <taxon>Streptomycetaceae</taxon>
        <taxon>Streptomyces</taxon>
    </lineage>
</organism>
<accession>A0A918RK25</accession>
<sequence length="100" mass="11168">MSRPRVGVAMLTMGDRMPELRALLDSVAQRAARNAHAVWRRVALAEDPQAALHHADRLADMLRLLGEETLRADVLTRAKETTDRTSTPRPRGCRARAGRM</sequence>
<dbReference type="EMBL" id="BMVX01000053">
    <property type="protein sequence ID" value="GGZ99446.1"/>
    <property type="molecule type" value="Genomic_DNA"/>
</dbReference>
<feature type="compositionally biased region" description="Basic residues" evidence="1">
    <location>
        <begin position="91"/>
        <end position="100"/>
    </location>
</feature>
<dbReference type="AlphaFoldDB" id="A0A918RK25"/>
<reference evidence="2" key="1">
    <citation type="journal article" date="2014" name="Int. J. Syst. Evol. Microbiol.">
        <title>Complete genome sequence of Corynebacterium casei LMG S-19264T (=DSM 44701T), isolated from a smear-ripened cheese.</title>
        <authorList>
            <consortium name="US DOE Joint Genome Institute (JGI-PGF)"/>
            <person name="Walter F."/>
            <person name="Albersmeier A."/>
            <person name="Kalinowski J."/>
            <person name="Ruckert C."/>
        </authorList>
    </citation>
    <scope>NUCLEOTIDE SEQUENCE</scope>
    <source>
        <strain evidence="2">JCM 4834</strain>
    </source>
</reference>
<dbReference type="Proteomes" id="UP000634660">
    <property type="component" value="Unassembled WGS sequence"/>
</dbReference>
<name>A0A918RK25_9ACTN</name>